<evidence type="ECO:0000313" key="3">
    <source>
        <dbReference type="Proteomes" id="UP000094526"/>
    </source>
</evidence>
<comment type="caution">
    <text evidence="2">The sequence shown here is derived from an EMBL/GenBank/DDBJ whole genome shotgun (WGS) entry which is preliminary data.</text>
</comment>
<reference evidence="3" key="1">
    <citation type="submission" date="2015-07" db="EMBL/GenBank/DDBJ databases">
        <authorList>
            <person name="Teixeira M.M."/>
            <person name="Souza R.C."/>
            <person name="Almeida L.G."/>
            <person name="Vicente V.A."/>
            <person name="de Hoog S."/>
            <person name="Bocca A.L."/>
            <person name="de Almeida S.R."/>
            <person name="Vasconcelos A.T."/>
            <person name="Felipe M.S."/>
        </authorList>
    </citation>
    <scope>NUCLEOTIDE SEQUENCE [LARGE SCALE GENOMIC DNA]</scope>
    <source>
        <strain evidence="3">KSF</strain>
    </source>
</reference>
<proteinExistence type="predicted"/>
<sequence length="114" mass="13090">MVQLSTSSGGDIFKRSQPYVERSKRQRSGGNDNEGTGLRRRHDELEDWMTTQWSRCWSRRAKDEDLSVPEAGHTFGEYRSMMFGFQWLESDDIAESPSDTMAADQVHLSPQGMQ</sequence>
<evidence type="ECO:0000313" key="2">
    <source>
        <dbReference type="EMBL" id="OCT53714.1"/>
    </source>
</evidence>
<dbReference type="EMBL" id="LGRB01000008">
    <property type="protein sequence ID" value="OCT53714.1"/>
    <property type="molecule type" value="Genomic_DNA"/>
</dbReference>
<accession>A0A1C1CYU2</accession>
<evidence type="ECO:0000256" key="1">
    <source>
        <dbReference type="SAM" id="MobiDB-lite"/>
    </source>
</evidence>
<dbReference type="VEuPathDB" id="FungiDB:CLCR_10989"/>
<organism evidence="2 3">
    <name type="scientific">Cladophialophora carrionii</name>
    <dbReference type="NCBI Taxonomy" id="86049"/>
    <lineage>
        <taxon>Eukaryota</taxon>
        <taxon>Fungi</taxon>
        <taxon>Dikarya</taxon>
        <taxon>Ascomycota</taxon>
        <taxon>Pezizomycotina</taxon>
        <taxon>Eurotiomycetes</taxon>
        <taxon>Chaetothyriomycetidae</taxon>
        <taxon>Chaetothyriales</taxon>
        <taxon>Herpotrichiellaceae</taxon>
        <taxon>Cladophialophora</taxon>
    </lineage>
</organism>
<feature type="region of interest" description="Disordered" evidence="1">
    <location>
        <begin position="94"/>
        <end position="114"/>
    </location>
</feature>
<gene>
    <name evidence="2" type="ORF">CLCR_10989</name>
</gene>
<keyword evidence="3" id="KW-1185">Reference proteome</keyword>
<dbReference type="AlphaFoldDB" id="A0A1C1CYU2"/>
<dbReference type="Proteomes" id="UP000094526">
    <property type="component" value="Unassembled WGS sequence"/>
</dbReference>
<feature type="region of interest" description="Disordered" evidence="1">
    <location>
        <begin position="1"/>
        <end position="43"/>
    </location>
</feature>
<name>A0A1C1CYU2_9EURO</name>
<protein>
    <submittedName>
        <fullName evidence="2">Uncharacterized protein</fullName>
    </submittedName>
</protein>